<feature type="region of interest" description="Disordered" evidence="1">
    <location>
        <begin position="11"/>
        <end position="37"/>
    </location>
</feature>
<gene>
    <name evidence="2" type="ORF">FHR83_008449</name>
</gene>
<evidence type="ECO:0000256" key="1">
    <source>
        <dbReference type="SAM" id="MobiDB-lite"/>
    </source>
</evidence>
<dbReference type="Proteomes" id="UP000590749">
    <property type="component" value="Unassembled WGS sequence"/>
</dbReference>
<evidence type="ECO:0000313" key="2">
    <source>
        <dbReference type="EMBL" id="MBB3100724.1"/>
    </source>
</evidence>
<protein>
    <submittedName>
        <fullName evidence="2">Uncharacterized protein</fullName>
    </submittedName>
</protein>
<dbReference type="AlphaFoldDB" id="A0A7W5ARN8"/>
<reference evidence="2 3" key="1">
    <citation type="submission" date="2020-08" db="EMBL/GenBank/DDBJ databases">
        <title>Genomic Encyclopedia of Type Strains, Phase III (KMG-III): the genomes of soil and plant-associated and newly described type strains.</title>
        <authorList>
            <person name="Whitman W."/>
        </authorList>
    </citation>
    <scope>NUCLEOTIDE SEQUENCE [LARGE SCALE GENOMIC DNA]</scope>
    <source>
        <strain evidence="2 3">CECT 3287</strain>
    </source>
</reference>
<comment type="caution">
    <text evidence="2">The sequence shown here is derived from an EMBL/GenBank/DDBJ whole genome shotgun (WGS) entry which is preliminary data.</text>
</comment>
<accession>A0A7W5ARN8</accession>
<sequence length="37" mass="4032">MQDILDLQQLTAEDRDDEQHLDEAAASTDSGLSLLAC</sequence>
<proteinExistence type="predicted"/>
<name>A0A7W5ARN8_9ACTN</name>
<organism evidence="2 3">
    <name type="scientific">Actinoplanes campanulatus</name>
    <dbReference type="NCBI Taxonomy" id="113559"/>
    <lineage>
        <taxon>Bacteria</taxon>
        <taxon>Bacillati</taxon>
        <taxon>Actinomycetota</taxon>
        <taxon>Actinomycetes</taxon>
        <taxon>Micromonosporales</taxon>
        <taxon>Micromonosporaceae</taxon>
        <taxon>Actinoplanes</taxon>
    </lineage>
</organism>
<dbReference type="EMBL" id="JACHXF010000028">
    <property type="protein sequence ID" value="MBB3100724.1"/>
    <property type="molecule type" value="Genomic_DNA"/>
</dbReference>
<evidence type="ECO:0000313" key="3">
    <source>
        <dbReference type="Proteomes" id="UP000590749"/>
    </source>
</evidence>
<keyword evidence="3" id="KW-1185">Reference proteome</keyword>